<protein>
    <submittedName>
        <fullName evidence="3">Sporulation protein YqfD</fullName>
    </submittedName>
</protein>
<evidence type="ECO:0000256" key="2">
    <source>
        <dbReference type="SAM" id="Phobius"/>
    </source>
</evidence>
<feature type="compositionally biased region" description="Basic and acidic residues" evidence="1">
    <location>
        <begin position="394"/>
        <end position="413"/>
    </location>
</feature>
<evidence type="ECO:0000256" key="1">
    <source>
        <dbReference type="SAM" id="MobiDB-lite"/>
    </source>
</evidence>
<organism evidence="3 4">
    <name type="scientific">Pseudobacillus wudalianchiensis</name>
    <dbReference type="NCBI Taxonomy" id="1743143"/>
    <lineage>
        <taxon>Bacteria</taxon>
        <taxon>Bacillati</taxon>
        <taxon>Bacillota</taxon>
        <taxon>Bacilli</taxon>
        <taxon>Bacillales</taxon>
        <taxon>Bacillaceae</taxon>
        <taxon>Pseudobacillus</taxon>
    </lineage>
</organism>
<keyword evidence="2" id="KW-0812">Transmembrane</keyword>
<dbReference type="NCBIfam" id="TIGR02876">
    <property type="entry name" value="spore_yqfD"/>
    <property type="match status" value="1"/>
</dbReference>
<name>A0A1B9B8U7_9BACI</name>
<accession>A0A1B9B8U7</accession>
<evidence type="ECO:0000313" key="3">
    <source>
        <dbReference type="EMBL" id="OCA92515.1"/>
    </source>
</evidence>
<reference evidence="4" key="1">
    <citation type="submission" date="2016-05" db="EMBL/GenBank/DDBJ databases">
        <authorList>
            <person name="Liu B."/>
            <person name="Wang J."/>
            <person name="Zhu Y."/>
            <person name="Liu G."/>
            <person name="Chen Q."/>
            <person name="Chen Z."/>
            <person name="Lan J."/>
            <person name="Che J."/>
            <person name="Ge C."/>
            <person name="Shi H."/>
            <person name="Pan Z."/>
            <person name="Liu X."/>
        </authorList>
    </citation>
    <scope>NUCLEOTIDE SEQUENCE [LARGE SCALE GENOMIC DNA]</scope>
    <source>
        <strain evidence="4">FJAT-27215</strain>
    </source>
</reference>
<evidence type="ECO:0000313" key="4">
    <source>
        <dbReference type="Proteomes" id="UP000092578"/>
    </source>
</evidence>
<proteinExistence type="predicted"/>
<keyword evidence="2" id="KW-0472">Membrane</keyword>
<keyword evidence="4" id="KW-1185">Reference proteome</keyword>
<dbReference type="PIRSF" id="PIRSF029895">
    <property type="entry name" value="SpoIV"/>
    <property type="match status" value="1"/>
</dbReference>
<comment type="caution">
    <text evidence="3">The sequence shown here is derived from an EMBL/GenBank/DDBJ whole genome shotgun (WGS) entry which is preliminary data.</text>
</comment>
<sequence length="413" mass="47605">MNNQWLAFFQGIIFVKVEGQGAERFINRLIRSRVPIWQVSRQSEQAITFSCSLQHIHKVRREARTFEGEIRFYRGEGFPFLLKRLWKSSGFVVGLVAFFVVILLLSNIVWRIDIGGASPKMEHQIRKELASMGVEKGRFIFGMDDPETIQHKLLNQIEGLTWIGVEVKGSTFHFRVVEKNEPKEKKKNGPQHLVAAKEAVVVKLFVKKGQATVKRDQFVHKGQLLVSGFIGTEEKVREVAADGEVLGETWYKTTVEMPITTEFQVLTGRQVKKHMFEVQAFRFPIWGFKSHSFANYKKDEQVHSVSFVGMKLPINYVEKTYYESRRTSRSYTEKEAEQQALAIARGDLESKLPEKAEIRGQKILQRQFTNGKVKLSIHFQVLENIAVGKPITQGDKENARRKERNEHPARKSE</sequence>
<keyword evidence="2" id="KW-1133">Transmembrane helix</keyword>
<gene>
    <name evidence="3" type="ORF">A8F95_02080</name>
</gene>
<dbReference type="Proteomes" id="UP000092578">
    <property type="component" value="Unassembled WGS sequence"/>
</dbReference>
<dbReference type="InterPro" id="IPR010690">
    <property type="entry name" value="YqfD"/>
</dbReference>
<feature type="transmembrane region" description="Helical" evidence="2">
    <location>
        <begin position="90"/>
        <end position="110"/>
    </location>
</feature>
<dbReference type="AlphaFoldDB" id="A0A1B9B8U7"/>
<dbReference type="RefSeq" id="WP_065409009.1">
    <property type="nucleotide sequence ID" value="NZ_MAYT01000001.1"/>
</dbReference>
<feature type="region of interest" description="Disordered" evidence="1">
    <location>
        <begin position="390"/>
        <end position="413"/>
    </location>
</feature>
<dbReference type="EMBL" id="MAYT01000001">
    <property type="protein sequence ID" value="OCA92515.1"/>
    <property type="molecule type" value="Genomic_DNA"/>
</dbReference>
<dbReference type="Pfam" id="PF06898">
    <property type="entry name" value="YqfD"/>
    <property type="match status" value="1"/>
</dbReference>